<proteinExistence type="predicted"/>
<gene>
    <name evidence="1" type="ORF">L1987_75861</name>
</gene>
<reference evidence="1 2" key="2">
    <citation type="journal article" date="2022" name="Mol. Ecol. Resour.">
        <title>The genomes of chicory, endive, great burdock and yacon provide insights into Asteraceae paleo-polyploidization history and plant inulin production.</title>
        <authorList>
            <person name="Fan W."/>
            <person name="Wang S."/>
            <person name="Wang H."/>
            <person name="Wang A."/>
            <person name="Jiang F."/>
            <person name="Liu H."/>
            <person name="Zhao H."/>
            <person name="Xu D."/>
            <person name="Zhang Y."/>
        </authorList>
    </citation>
    <scope>NUCLEOTIDE SEQUENCE [LARGE SCALE GENOMIC DNA]</scope>
    <source>
        <strain evidence="2">cv. Yunnan</strain>
        <tissue evidence="1">Leaves</tissue>
    </source>
</reference>
<reference evidence="2" key="1">
    <citation type="journal article" date="2022" name="Mol. Ecol. Resour.">
        <title>The genomes of chicory, endive, great burdock and yacon provide insights into Asteraceae palaeo-polyploidization history and plant inulin production.</title>
        <authorList>
            <person name="Fan W."/>
            <person name="Wang S."/>
            <person name="Wang H."/>
            <person name="Wang A."/>
            <person name="Jiang F."/>
            <person name="Liu H."/>
            <person name="Zhao H."/>
            <person name="Xu D."/>
            <person name="Zhang Y."/>
        </authorList>
    </citation>
    <scope>NUCLEOTIDE SEQUENCE [LARGE SCALE GENOMIC DNA]</scope>
    <source>
        <strain evidence="2">cv. Yunnan</strain>
    </source>
</reference>
<dbReference type="Proteomes" id="UP001056120">
    <property type="component" value="Linkage Group LG25"/>
</dbReference>
<protein>
    <submittedName>
        <fullName evidence="1">Uncharacterized protein</fullName>
    </submittedName>
</protein>
<accession>A0ACB9A5Y9</accession>
<evidence type="ECO:0000313" key="1">
    <source>
        <dbReference type="EMBL" id="KAI3705622.1"/>
    </source>
</evidence>
<dbReference type="EMBL" id="CM042042">
    <property type="protein sequence ID" value="KAI3705622.1"/>
    <property type="molecule type" value="Genomic_DNA"/>
</dbReference>
<keyword evidence="2" id="KW-1185">Reference proteome</keyword>
<evidence type="ECO:0000313" key="2">
    <source>
        <dbReference type="Proteomes" id="UP001056120"/>
    </source>
</evidence>
<sequence length="574" mass="63134">MASQPSQSGGIPKSNSFASPTVVKVHRSDESSSSACSKSLSKSIKSKVNPKNMKLVNSPSSGGPNRKIKSSGLHKPSPKLGFFDKELGSVQNRCVSRKNDGRKVASGCSKLKPVGQIPKEILKNRKLSPDRKSQKDDRCSFQAEKENVLNFEDQVIDLSRQLEVNDLERDVVGVKGQQNHINFGDDNLQLLDFSEEDDYLILFPYRDSLEDLRLSGLIKFEIIKELLGYFLSEVSAIIYVFDGTYSAVTFDDVNEDVQSEPRRQSFLRKSLGWDSAFSTRAGLLNPEELLIVNTSFKKTPRTQKDVKRSKLATKIGGSQSNALCNNKVSKLFSSNNTAAGVVGSDNVKTENKTRTAQDYKRSGSGGLPKSTSFTSPTTERFHRSYASCASASSKNLSKSSKRKVNPKNMKLVDSPSSVLHFPLSSSSTSPTSSIDGWLSESSSSFSTPVTHQKTTPLLDFQTPNSNERKFTSQSATIKSSGLRMPSPRIGFFDKEPGSLQDRFHFRGPSPSPNERKVSSICSKLKPKQILKMNFDQKHDGGKSQSQRSTDILKPGQLSVLAAASEHSTPYSMLL</sequence>
<comment type="caution">
    <text evidence="1">The sequence shown here is derived from an EMBL/GenBank/DDBJ whole genome shotgun (WGS) entry which is preliminary data.</text>
</comment>
<name>A0ACB9A5Y9_9ASTR</name>
<organism evidence="1 2">
    <name type="scientific">Smallanthus sonchifolius</name>
    <dbReference type="NCBI Taxonomy" id="185202"/>
    <lineage>
        <taxon>Eukaryota</taxon>
        <taxon>Viridiplantae</taxon>
        <taxon>Streptophyta</taxon>
        <taxon>Embryophyta</taxon>
        <taxon>Tracheophyta</taxon>
        <taxon>Spermatophyta</taxon>
        <taxon>Magnoliopsida</taxon>
        <taxon>eudicotyledons</taxon>
        <taxon>Gunneridae</taxon>
        <taxon>Pentapetalae</taxon>
        <taxon>asterids</taxon>
        <taxon>campanulids</taxon>
        <taxon>Asterales</taxon>
        <taxon>Asteraceae</taxon>
        <taxon>Asteroideae</taxon>
        <taxon>Heliantheae alliance</taxon>
        <taxon>Millerieae</taxon>
        <taxon>Smallanthus</taxon>
    </lineage>
</organism>